<evidence type="ECO:0008006" key="4">
    <source>
        <dbReference type="Google" id="ProtNLM"/>
    </source>
</evidence>
<organism evidence="2 3">
    <name type="scientific">Methylobacterium trifolii</name>
    <dbReference type="NCBI Taxonomy" id="1003092"/>
    <lineage>
        <taxon>Bacteria</taxon>
        <taxon>Pseudomonadati</taxon>
        <taxon>Pseudomonadota</taxon>
        <taxon>Alphaproteobacteria</taxon>
        <taxon>Hyphomicrobiales</taxon>
        <taxon>Methylobacteriaceae</taxon>
        <taxon>Methylobacterium</taxon>
    </lineage>
</organism>
<feature type="signal peptide" evidence="1">
    <location>
        <begin position="1"/>
        <end position="22"/>
    </location>
</feature>
<sequence length="201" mass="21568">MRLIRGTLLAFALLAAPLPALAADDPAVQVVQTLYGRFEAAVKDGAGSLKDRVDAVGPTVEQSFDFPAMVRLAVGAKWQTFTAEQQGAVTEAFRRNFVVTYANRLSQAARGKFEVVPKSEAQGKNRRVQTKVTTADGDDSQVDFIVNPDNRVQDVLLNGNVSEVASQRAALGEPLKTGGADGLLKFLRQRTEGMLAVKPAP</sequence>
<proteinExistence type="predicted"/>
<evidence type="ECO:0000313" key="3">
    <source>
        <dbReference type="Proteomes" id="UP001055057"/>
    </source>
</evidence>
<dbReference type="PANTHER" id="PTHR36573:SF1">
    <property type="entry name" value="INTERMEMBRANE PHOSPHOLIPID TRANSPORT SYSTEM BINDING PROTEIN MLAC"/>
    <property type="match status" value="1"/>
</dbReference>
<accession>A0ABQ4TZ63</accession>
<evidence type="ECO:0000313" key="2">
    <source>
        <dbReference type="EMBL" id="GJE60341.1"/>
    </source>
</evidence>
<dbReference type="InterPro" id="IPR042245">
    <property type="entry name" value="Tgt2/MlaC_sf"/>
</dbReference>
<reference evidence="2" key="1">
    <citation type="journal article" date="2021" name="Front. Microbiol.">
        <title>Comprehensive Comparative Genomics and Phenotyping of Methylobacterium Species.</title>
        <authorList>
            <person name="Alessa O."/>
            <person name="Ogura Y."/>
            <person name="Fujitani Y."/>
            <person name="Takami H."/>
            <person name="Hayashi T."/>
            <person name="Sahin N."/>
            <person name="Tani A."/>
        </authorList>
    </citation>
    <scope>NUCLEOTIDE SEQUENCE</scope>
    <source>
        <strain evidence="2">DSM 23632</strain>
    </source>
</reference>
<dbReference type="InterPro" id="IPR008869">
    <property type="entry name" value="MlaC/ttg2D"/>
</dbReference>
<dbReference type="RefSeq" id="WP_238182902.1">
    <property type="nucleotide sequence ID" value="NZ_BPRB01000126.1"/>
</dbReference>
<dbReference type="PANTHER" id="PTHR36573">
    <property type="entry name" value="INTERMEMBRANE PHOSPHOLIPID TRANSPORT SYSTEM BINDING PROTEIN MLAC"/>
    <property type="match status" value="1"/>
</dbReference>
<dbReference type="Proteomes" id="UP001055057">
    <property type="component" value="Unassembled WGS sequence"/>
</dbReference>
<dbReference type="Gene3D" id="3.10.450.710">
    <property type="entry name" value="Tgt2/MlaC"/>
    <property type="match status" value="1"/>
</dbReference>
<dbReference type="Pfam" id="PF05494">
    <property type="entry name" value="MlaC"/>
    <property type="match status" value="1"/>
</dbReference>
<comment type="caution">
    <text evidence="2">The sequence shown here is derived from an EMBL/GenBank/DDBJ whole genome shotgun (WGS) entry which is preliminary data.</text>
</comment>
<protein>
    <recommendedName>
        <fullName evidence="4">Toluene tolerance protein</fullName>
    </recommendedName>
</protein>
<dbReference type="EMBL" id="BPRB01000126">
    <property type="protein sequence ID" value="GJE60341.1"/>
    <property type="molecule type" value="Genomic_DNA"/>
</dbReference>
<evidence type="ECO:0000256" key="1">
    <source>
        <dbReference type="SAM" id="SignalP"/>
    </source>
</evidence>
<feature type="chain" id="PRO_5045906810" description="Toluene tolerance protein" evidence="1">
    <location>
        <begin position="23"/>
        <end position="201"/>
    </location>
</feature>
<keyword evidence="3" id="KW-1185">Reference proteome</keyword>
<keyword evidence="1" id="KW-0732">Signal</keyword>
<name>A0ABQ4TZ63_9HYPH</name>
<gene>
    <name evidence="2" type="ORF">MPOCJGCO_2452</name>
</gene>
<reference evidence="2" key="2">
    <citation type="submission" date="2021-08" db="EMBL/GenBank/DDBJ databases">
        <authorList>
            <person name="Tani A."/>
            <person name="Ola A."/>
            <person name="Ogura Y."/>
            <person name="Katsura K."/>
            <person name="Hayashi T."/>
        </authorList>
    </citation>
    <scope>NUCLEOTIDE SEQUENCE</scope>
    <source>
        <strain evidence="2">DSM 23632</strain>
    </source>
</reference>